<keyword evidence="4 10" id="KW-0547">Nucleotide-binding</keyword>
<comment type="cofactor">
    <cofactor evidence="11">
        <name>Mn(2+)</name>
        <dbReference type="ChEBI" id="CHEBI:29035"/>
    </cofactor>
    <text evidence="11">Binds 2 manganese ions per subunit.</text>
</comment>
<dbReference type="InterPro" id="IPR052915">
    <property type="entry name" value="RtcB-like"/>
</dbReference>
<dbReference type="AlphaFoldDB" id="A0A839EVV3"/>
<evidence type="ECO:0000313" key="13">
    <source>
        <dbReference type="Proteomes" id="UP000549052"/>
    </source>
</evidence>
<feature type="binding site" evidence="10">
    <location>
        <begin position="362"/>
        <end position="365"/>
    </location>
    <ligand>
        <name>GMP</name>
        <dbReference type="ChEBI" id="CHEBI:58115"/>
    </ligand>
</feature>
<dbReference type="Pfam" id="PF01139">
    <property type="entry name" value="RtcB"/>
    <property type="match status" value="1"/>
</dbReference>
<gene>
    <name evidence="12" type="ORF">FHW16_005389</name>
</gene>
<evidence type="ECO:0000256" key="3">
    <source>
        <dbReference type="ARBA" id="ARBA00022723"/>
    </source>
</evidence>
<evidence type="ECO:0000256" key="7">
    <source>
        <dbReference type="ARBA" id="ARBA00023211"/>
    </source>
</evidence>
<dbReference type="SUPFAM" id="SSF103365">
    <property type="entry name" value="Hypothetical protein PH1602"/>
    <property type="match status" value="1"/>
</dbReference>
<dbReference type="EMBL" id="JACGXN010000016">
    <property type="protein sequence ID" value="MBA8881644.1"/>
    <property type="molecule type" value="Genomic_DNA"/>
</dbReference>
<dbReference type="GO" id="GO:0005525">
    <property type="term" value="F:GTP binding"/>
    <property type="evidence" value="ECO:0007669"/>
    <property type="project" value="UniProtKB-KW"/>
</dbReference>
<dbReference type="GO" id="GO:0006396">
    <property type="term" value="P:RNA processing"/>
    <property type="evidence" value="ECO:0007669"/>
    <property type="project" value="InterPro"/>
</dbReference>
<feature type="binding site" evidence="11">
    <location>
        <position position="201"/>
    </location>
    <ligand>
        <name>Mn(2+)</name>
        <dbReference type="ChEBI" id="CHEBI:29035"/>
        <label>1</label>
    </ligand>
</feature>
<dbReference type="GO" id="GO:0006281">
    <property type="term" value="P:DNA repair"/>
    <property type="evidence" value="ECO:0007669"/>
    <property type="project" value="TreeGrafter"/>
</dbReference>
<sequence length="461" mass="50369">MIDGFKLISWGFPTGKWFGSALEEAQNMERLGASEQEIFDALKDHVPVEIGMRTNSIPYSVFLEPENDEERANLASVNAHMDALLRVPTIVSGAIMPDACPAGSQLGTIPVGGVVATKDAIHPGFHSADICCSMFMTVFNRQDDLKRILDIAMKVTHFGPGGREDFNMSPALHAQFDQNHFLKGLNNIGDYAMGTQGDGNHFLYVGTLESTGQPAIVTHHGSRNVGAQLYKRGMAAAKRHTSIVAPRIPSHNAWIDANSADGESYWEALQIVREWTKANHAIIHDTIARILGNKVVGQMWNEHNFVFRRTDGLFYHGKGATPSFKGFAADETGRTLIPLNMSEPILIAEPTDKKEALGFAPHGAGRNTGRKNYLRGLAAKFGDPEGLSPIMEKAIFEDQTEGLDIRSYSGTPDLSELPGAYKNAAAVTQQIHKFGLANLVDSVIPYGSIMAGEQKWDRGRK</sequence>
<dbReference type="GO" id="GO:0030145">
    <property type="term" value="F:manganese ion binding"/>
    <property type="evidence" value="ECO:0007669"/>
    <property type="project" value="TreeGrafter"/>
</dbReference>
<dbReference type="PANTHER" id="PTHR43749:SF2">
    <property type="entry name" value="RNA-SPLICING LIGASE RTCB"/>
    <property type="match status" value="1"/>
</dbReference>
<feature type="binding site" evidence="10">
    <location>
        <begin position="338"/>
        <end position="341"/>
    </location>
    <ligand>
        <name>GMP</name>
        <dbReference type="ChEBI" id="CHEBI:58115"/>
    </ligand>
</feature>
<organism evidence="12 13">
    <name type="scientific">Phyllobacterium myrsinacearum</name>
    <dbReference type="NCBI Taxonomy" id="28101"/>
    <lineage>
        <taxon>Bacteria</taxon>
        <taxon>Pseudomonadati</taxon>
        <taxon>Pseudomonadota</taxon>
        <taxon>Alphaproteobacteria</taxon>
        <taxon>Hyphomicrobiales</taxon>
        <taxon>Phyllobacteriaceae</taxon>
        <taxon>Phyllobacterium</taxon>
    </lineage>
</organism>
<keyword evidence="6 10" id="KW-0342">GTP-binding</keyword>
<protein>
    <recommendedName>
        <fullName evidence="1">3'-phosphate/5'-hydroxy nucleic acid ligase</fullName>
        <ecNumber evidence="1">6.5.1.8</ecNumber>
    </recommendedName>
</protein>
<evidence type="ECO:0000256" key="4">
    <source>
        <dbReference type="ARBA" id="ARBA00022741"/>
    </source>
</evidence>
<evidence type="ECO:0000256" key="11">
    <source>
        <dbReference type="PIRSR" id="PIRSR601233-3"/>
    </source>
</evidence>
<dbReference type="PANTHER" id="PTHR43749">
    <property type="entry name" value="RNA-SPLICING LIGASE RTCB"/>
    <property type="match status" value="1"/>
</dbReference>
<evidence type="ECO:0000256" key="10">
    <source>
        <dbReference type="PIRSR" id="PIRSR601233-2"/>
    </source>
</evidence>
<comment type="caution">
    <text evidence="12">The sequence shown here is derived from an EMBL/GenBank/DDBJ whole genome shotgun (WGS) entry which is preliminary data.</text>
</comment>
<evidence type="ECO:0000256" key="2">
    <source>
        <dbReference type="ARBA" id="ARBA00022598"/>
    </source>
</evidence>
<evidence type="ECO:0000313" key="12">
    <source>
        <dbReference type="EMBL" id="MBA8881644.1"/>
    </source>
</evidence>
<dbReference type="GO" id="GO:0003909">
    <property type="term" value="F:DNA ligase activity"/>
    <property type="evidence" value="ECO:0007669"/>
    <property type="project" value="TreeGrafter"/>
</dbReference>
<reference evidence="12 13" key="1">
    <citation type="submission" date="2020-07" db="EMBL/GenBank/DDBJ databases">
        <title>Genomic Encyclopedia of Type Strains, Phase IV (KMG-V): Genome sequencing to study the core and pangenomes of soil and plant-associated prokaryotes.</title>
        <authorList>
            <person name="Whitman W."/>
        </authorList>
    </citation>
    <scope>NUCLEOTIDE SEQUENCE [LARGE SCALE GENOMIC DNA]</scope>
    <source>
        <strain evidence="12 13">AN3</strain>
    </source>
</reference>
<comment type="catalytic activity">
    <reaction evidence="8">
        <text>a 3'-end 3'-phospho-ribonucleotide-RNA + a 5'-end dephospho-ribonucleoside-RNA + GTP = a ribonucleotidyl-ribonucleotide-RNA + GMP + diphosphate</text>
        <dbReference type="Rhea" id="RHEA:68076"/>
        <dbReference type="Rhea" id="RHEA-COMP:10463"/>
        <dbReference type="Rhea" id="RHEA-COMP:13936"/>
        <dbReference type="Rhea" id="RHEA-COMP:17355"/>
        <dbReference type="ChEBI" id="CHEBI:33019"/>
        <dbReference type="ChEBI" id="CHEBI:37565"/>
        <dbReference type="ChEBI" id="CHEBI:58115"/>
        <dbReference type="ChEBI" id="CHEBI:83062"/>
        <dbReference type="ChEBI" id="CHEBI:138284"/>
        <dbReference type="ChEBI" id="CHEBI:173118"/>
        <dbReference type="EC" id="6.5.1.8"/>
    </reaction>
</comment>
<dbReference type="InterPro" id="IPR001233">
    <property type="entry name" value="RtcB"/>
</dbReference>
<evidence type="ECO:0000256" key="8">
    <source>
        <dbReference type="ARBA" id="ARBA00047746"/>
    </source>
</evidence>
<dbReference type="Proteomes" id="UP000549052">
    <property type="component" value="Unassembled WGS sequence"/>
</dbReference>
<dbReference type="Gene3D" id="3.90.1860.10">
    <property type="entry name" value="tRNA-splicing ligase RtcB"/>
    <property type="match status" value="1"/>
</dbReference>
<dbReference type="GO" id="GO:0170057">
    <property type="term" value="F:RNA ligase (GTP) activity"/>
    <property type="evidence" value="ECO:0007669"/>
    <property type="project" value="UniProtKB-EC"/>
</dbReference>
<dbReference type="EC" id="6.5.1.8" evidence="1"/>
<keyword evidence="5" id="KW-0692">RNA repair</keyword>
<keyword evidence="7 11" id="KW-0464">Manganese</keyword>
<name>A0A839EVV3_9HYPH</name>
<keyword evidence="13" id="KW-1185">Reference proteome</keyword>
<evidence type="ECO:0000256" key="6">
    <source>
        <dbReference type="ARBA" id="ARBA00023134"/>
    </source>
</evidence>
<dbReference type="InterPro" id="IPR036025">
    <property type="entry name" value="RtcB-like_sf"/>
</dbReference>
<keyword evidence="2 12" id="KW-0436">Ligase</keyword>
<feature type="binding site" evidence="11">
    <location>
        <position position="219"/>
    </location>
    <ligand>
        <name>Mn(2+)</name>
        <dbReference type="ChEBI" id="CHEBI:29035"/>
        <label>2</label>
    </ligand>
</feature>
<evidence type="ECO:0000256" key="9">
    <source>
        <dbReference type="PIRSR" id="PIRSR601233-1"/>
    </source>
</evidence>
<dbReference type="GO" id="GO:0042245">
    <property type="term" value="P:RNA repair"/>
    <property type="evidence" value="ECO:0007669"/>
    <property type="project" value="UniProtKB-KW"/>
</dbReference>
<proteinExistence type="predicted"/>
<accession>A0A839EVV3</accession>
<evidence type="ECO:0000256" key="1">
    <source>
        <dbReference type="ARBA" id="ARBA00012726"/>
    </source>
</evidence>
<feature type="active site" description="GMP-histidine intermediate" evidence="9">
    <location>
        <position position="362"/>
    </location>
</feature>
<evidence type="ECO:0000256" key="5">
    <source>
        <dbReference type="ARBA" id="ARBA00022800"/>
    </source>
</evidence>
<keyword evidence="3 11" id="KW-0479">Metal-binding</keyword>